<dbReference type="Gene3D" id="1.10.10.10">
    <property type="entry name" value="Winged helix-like DNA-binding domain superfamily/Winged helix DNA-binding domain"/>
    <property type="match status" value="1"/>
</dbReference>
<evidence type="ECO:0000313" key="5">
    <source>
        <dbReference type="EMBL" id="MFD1718573.1"/>
    </source>
</evidence>
<keyword evidence="1" id="KW-0805">Transcription regulation</keyword>
<dbReference type="SMART" id="SM00895">
    <property type="entry name" value="FCD"/>
    <property type="match status" value="1"/>
</dbReference>
<organism evidence="5 6">
    <name type="scientific">Georgenia deserti</name>
    <dbReference type="NCBI Taxonomy" id="2093781"/>
    <lineage>
        <taxon>Bacteria</taxon>
        <taxon>Bacillati</taxon>
        <taxon>Actinomycetota</taxon>
        <taxon>Actinomycetes</taxon>
        <taxon>Micrococcales</taxon>
        <taxon>Bogoriellaceae</taxon>
        <taxon>Georgenia</taxon>
    </lineage>
</organism>
<dbReference type="InterPro" id="IPR036390">
    <property type="entry name" value="WH_DNA-bd_sf"/>
</dbReference>
<sequence>MAEAAEAMYRVSAAATSSDERSDVYQQLRDRLLIGDIPPGARLNIEKLARESGVSPTLVREALLRLEGDDLVVRVHNKGYRTTELLNVRELEELFQLRLLLEPWAARQAAARELGGPSRTLLEQAHQMAQDAEIDGIDRQRLIEHDMEFHDGIVRGAGNRAVQRAFERTHCHLHLFRLSPPHLDGRHTAHEHTAISEAILAAQPRAAEAAMRDHLTASYERFIRTVPLA</sequence>
<keyword evidence="3" id="KW-0804">Transcription</keyword>
<dbReference type="Pfam" id="PF07729">
    <property type="entry name" value="FCD"/>
    <property type="match status" value="1"/>
</dbReference>
<dbReference type="InterPro" id="IPR008920">
    <property type="entry name" value="TF_FadR/GntR_C"/>
</dbReference>
<dbReference type="Gene3D" id="1.20.120.530">
    <property type="entry name" value="GntR ligand-binding domain-like"/>
    <property type="match status" value="1"/>
</dbReference>
<dbReference type="InterPro" id="IPR000524">
    <property type="entry name" value="Tscrpt_reg_HTH_GntR"/>
</dbReference>
<dbReference type="PROSITE" id="PS50949">
    <property type="entry name" value="HTH_GNTR"/>
    <property type="match status" value="1"/>
</dbReference>
<dbReference type="EMBL" id="JBHUEE010000006">
    <property type="protein sequence ID" value="MFD1718573.1"/>
    <property type="molecule type" value="Genomic_DNA"/>
</dbReference>
<dbReference type="SUPFAM" id="SSF46785">
    <property type="entry name" value="Winged helix' DNA-binding domain"/>
    <property type="match status" value="1"/>
</dbReference>
<gene>
    <name evidence="5" type="ORF">ACFSE6_12065</name>
</gene>
<proteinExistence type="predicted"/>
<dbReference type="RefSeq" id="WP_388007128.1">
    <property type="nucleotide sequence ID" value="NZ_JBHUEE010000006.1"/>
</dbReference>
<dbReference type="SUPFAM" id="SSF48008">
    <property type="entry name" value="GntR ligand-binding domain-like"/>
    <property type="match status" value="1"/>
</dbReference>
<dbReference type="SMART" id="SM00345">
    <property type="entry name" value="HTH_GNTR"/>
    <property type="match status" value="1"/>
</dbReference>
<evidence type="ECO:0000256" key="3">
    <source>
        <dbReference type="ARBA" id="ARBA00023163"/>
    </source>
</evidence>
<dbReference type="Proteomes" id="UP001597277">
    <property type="component" value="Unassembled WGS sequence"/>
</dbReference>
<dbReference type="PANTHER" id="PTHR43537:SF24">
    <property type="entry name" value="GLUCONATE OPERON TRANSCRIPTIONAL REPRESSOR"/>
    <property type="match status" value="1"/>
</dbReference>
<keyword evidence="6" id="KW-1185">Reference proteome</keyword>
<dbReference type="InterPro" id="IPR011711">
    <property type="entry name" value="GntR_C"/>
</dbReference>
<protein>
    <submittedName>
        <fullName evidence="5">GntR family transcriptional regulator</fullName>
    </submittedName>
</protein>
<dbReference type="PANTHER" id="PTHR43537">
    <property type="entry name" value="TRANSCRIPTIONAL REGULATOR, GNTR FAMILY"/>
    <property type="match status" value="1"/>
</dbReference>
<comment type="caution">
    <text evidence="5">The sequence shown here is derived from an EMBL/GenBank/DDBJ whole genome shotgun (WGS) entry which is preliminary data.</text>
</comment>
<keyword evidence="2" id="KW-0238">DNA-binding</keyword>
<accession>A0ABW4L6Y3</accession>
<evidence type="ECO:0000313" key="6">
    <source>
        <dbReference type="Proteomes" id="UP001597277"/>
    </source>
</evidence>
<evidence type="ECO:0000256" key="2">
    <source>
        <dbReference type="ARBA" id="ARBA00023125"/>
    </source>
</evidence>
<dbReference type="Pfam" id="PF00392">
    <property type="entry name" value="GntR"/>
    <property type="match status" value="1"/>
</dbReference>
<feature type="domain" description="HTH gntR-type" evidence="4">
    <location>
        <begin position="18"/>
        <end position="85"/>
    </location>
</feature>
<dbReference type="InterPro" id="IPR036388">
    <property type="entry name" value="WH-like_DNA-bd_sf"/>
</dbReference>
<evidence type="ECO:0000256" key="1">
    <source>
        <dbReference type="ARBA" id="ARBA00023015"/>
    </source>
</evidence>
<reference evidence="6" key="1">
    <citation type="journal article" date="2019" name="Int. J. Syst. Evol. Microbiol.">
        <title>The Global Catalogue of Microorganisms (GCM) 10K type strain sequencing project: providing services to taxonomists for standard genome sequencing and annotation.</title>
        <authorList>
            <consortium name="The Broad Institute Genomics Platform"/>
            <consortium name="The Broad Institute Genome Sequencing Center for Infectious Disease"/>
            <person name="Wu L."/>
            <person name="Ma J."/>
        </authorList>
    </citation>
    <scope>NUCLEOTIDE SEQUENCE [LARGE SCALE GENOMIC DNA]</scope>
    <source>
        <strain evidence="6">JCM 17130</strain>
    </source>
</reference>
<evidence type="ECO:0000259" key="4">
    <source>
        <dbReference type="PROSITE" id="PS50949"/>
    </source>
</evidence>
<name>A0ABW4L6Y3_9MICO</name>